<dbReference type="InterPro" id="IPR036179">
    <property type="entry name" value="Ig-like_dom_sf"/>
</dbReference>
<evidence type="ECO:0000259" key="9">
    <source>
        <dbReference type="PROSITE" id="PS50835"/>
    </source>
</evidence>
<evidence type="ECO:0000256" key="1">
    <source>
        <dbReference type="ARBA" id="ARBA00022729"/>
    </source>
</evidence>
<evidence type="ECO:0000256" key="4">
    <source>
        <dbReference type="ARBA" id="ARBA00023157"/>
    </source>
</evidence>
<sequence>MESVPAWVFLIAILKGVQGEVQLVESGGDLVKPGGSLRLSCVASGFTFSSYYMHWVRQAPGKGLQWVARIRSDGSSTYYADAVKGRFTISRDNAKNTLYLQMNRLRAEDTALYYCARDTVRDLSVSPDTNLPVEGDRDHQGVHTPHHFCLEGPGAGAD</sequence>
<evidence type="ECO:0000256" key="7">
    <source>
        <dbReference type="SAM" id="MobiDB-lite"/>
    </source>
</evidence>
<keyword evidence="6" id="KW-1280">Immunoglobulin</keyword>
<dbReference type="GO" id="GO:0005886">
    <property type="term" value="C:plasma membrane"/>
    <property type="evidence" value="ECO:0007669"/>
    <property type="project" value="UniProtKB-ARBA"/>
</dbReference>
<dbReference type="AlphaFoldDB" id="A0A811XRR4"/>
<dbReference type="GO" id="GO:0005576">
    <property type="term" value="C:extracellular region"/>
    <property type="evidence" value="ECO:0007669"/>
    <property type="project" value="UniProtKB-ARBA"/>
</dbReference>
<keyword evidence="2" id="KW-0391">Immunity</keyword>
<dbReference type="InterPro" id="IPR013783">
    <property type="entry name" value="Ig-like_fold"/>
</dbReference>
<dbReference type="CDD" id="cd04981">
    <property type="entry name" value="IgV_H"/>
    <property type="match status" value="1"/>
</dbReference>
<proteinExistence type="predicted"/>
<dbReference type="SMART" id="SM00406">
    <property type="entry name" value="IGv"/>
    <property type="match status" value="1"/>
</dbReference>
<organism evidence="10 11">
    <name type="scientific">Nyctereutes procyonoides</name>
    <name type="common">Raccoon dog</name>
    <name type="synonym">Canis procyonoides</name>
    <dbReference type="NCBI Taxonomy" id="34880"/>
    <lineage>
        <taxon>Eukaryota</taxon>
        <taxon>Metazoa</taxon>
        <taxon>Chordata</taxon>
        <taxon>Craniata</taxon>
        <taxon>Vertebrata</taxon>
        <taxon>Euteleostomi</taxon>
        <taxon>Mammalia</taxon>
        <taxon>Eutheria</taxon>
        <taxon>Laurasiatheria</taxon>
        <taxon>Carnivora</taxon>
        <taxon>Caniformia</taxon>
        <taxon>Canidae</taxon>
        <taxon>Nyctereutes</taxon>
    </lineage>
</organism>
<keyword evidence="3" id="KW-1064">Adaptive immunity</keyword>
<dbReference type="PANTHER" id="PTHR23266">
    <property type="entry name" value="IMMUNOGLOBULIN HEAVY CHAIN"/>
    <property type="match status" value="1"/>
</dbReference>
<dbReference type="Gene3D" id="2.60.40.10">
    <property type="entry name" value="Immunoglobulins"/>
    <property type="match status" value="1"/>
</dbReference>
<dbReference type="Pfam" id="PF07686">
    <property type="entry name" value="V-set"/>
    <property type="match status" value="1"/>
</dbReference>
<gene>
    <name evidence="10" type="ORF">NYPRO_LOCUS209</name>
</gene>
<evidence type="ECO:0000256" key="5">
    <source>
        <dbReference type="ARBA" id="ARBA00038737"/>
    </source>
</evidence>
<dbReference type="SUPFAM" id="SSF48726">
    <property type="entry name" value="Immunoglobulin"/>
    <property type="match status" value="1"/>
</dbReference>
<comment type="subunit">
    <text evidence="5">Immunoglobulins are composed of two identical heavy chains and two identical light chains; disulfide-linked.</text>
</comment>
<dbReference type="GO" id="GO:0019814">
    <property type="term" value="C:immunoglobulin complex"/>
    <property type="evidence" value="ECO:0007669"/>
    <property type="project" value="UniProtKB-KW"/>
</dbReference>
<dbReference type="Proteomes" id="UP000645828">
    <property type="component" value="Unassembled WGS sequence"/>
</dbReference>
<evidence type="ECO:0000256" key="8">
    <source>
        <dbReference type="SAM" id="SignalP"/>
    </source>
</evidence>
<evidence type="ECO:0000256" key="2">
    <source>
        <dbReference type="ARBA" id="ARBA00022859"/>
    </source>
</evidence>
<keyword evidence="11" id="KW-1185">Reference proteome</keyword>
<feature type="chain" id="PRO_5032401811" evidence="8">
    <location>
        <begin position="20"/>
        <end position="158"/>
    </location>
</feature>
<dbReference type="InterPro" id="IPR003599">
    <property type="entry name" value="Ig_sub"/>
</dbReference>
<keyword evidence="1 8" id="KW-0732">Signal</keyword>
<accession>A0A811XRR4</accession>
<evidence type="ECO:0000313" key="10">
    <source>
        <dbReference type="EMBL" id="CAD7666631.1"/>
    </source>
</evidence>
<evidence type="ECO:0000256" key="6">
    <source>
        <dbReference type="ARBA" id="ARBA00043265"/>
    </source>
</evidence>
<dbReference type="InterPro" id="IPR050199">
    <property type="entry name" value="IgHV"/>
</dbReference>
<dbReference type="SMART" id="SM00409">
    <property type="entry name" value="IG"/>
    <property type="match status" value="1"/>
</dbReference>
<evidence type="ECO:0000313" key="11">
    <source>
        <dbReference type="Proteomes" id="UP000645828"/>
    </source>
</evidence>
<dbReference type="InterPro" id="IPR007110">
    <property type="entry name" value="Ig-like_dom"/>
</dbReference>
<dbReference type="InterPro" id="IPR013106">
    <property type="entry name" value="Ig_V-set"/>
</dbReference>
<comment type="caution">
    <text evidence="10">The sequence shown here is derived from an EMBL/GenBank/DDBJ whole genome shotgun (WGS) entry which is preliminary data.</text>
</comment>
<feature type="signal peptide" evidence="8">
    <location>
        <begin position="1"/>
        <end position="19"/>
    </location>
</feature>
<reference evidence="10" key="1">
    <citation type="submission" date="2020-12" db="EMBL/GenBank/DDBJ databases">
        <authorList>
            <consortium name="Molecular Ecology Group"/>
        </authorList>
    </citation>
    <scope>NUCLEOTIDE SEQUENCE</scope>
    <source>
        <strain evidence="10">TBG_1078</strain>
    </source>
</reference>
<dbReference type="PROSITE" id="PS50835">
    <property type="entry name" value="IG_LIKE"/>
    <property type="match status" value="1"/>
</dbReference>
<dbReference type="EMBL" id="CAJHUB010000619">
    <property type="protein sequence ID" value="CAD7666631.1"/>
    <property type="molecule type" value="Genomic_DNA"/>
</dbReference>
<feature type="domain" description="Ig-like" evidence="9">
    <location>
        <begin position="5"/>
        <end position="126"/>
    </location>
</feature>
<protein>
    <submittedName>
        <fullName evidence="10">(raccoon dog) hypothetical protein</fullName>
    </submittedName>
</protein>
<feature type="region of interest" description="Disordered" evidence="7">
    <location>
        <begin position="126"/>
        <end position="158"/>
    </location>
</feature>
<dbReference type="GO" id="GO:0002250">
    <property type="term" value="P:adaptive immune response"/>
    <property type="evidence" value="ECO:0007669"/>
    <property type="project" value="UniProtKB-KW"/>
</dbReference>
<dbReference type="FunFam" id="2.60.40.10:FF:000942">
    <property type="entry name" value="Immunoglobulin heavy variable 3-23"/>
    <property type="match status" value="1"/>
</dbReference>
<keyword evidence="4" id="KW-1015">Disulfide bond</keyword>
<evidence type="ECO:0000256" key="3">
    <source>
        <dbReference type="ARBA" id="ARBA00023130"/>
    </source>
</evidence>
<name>A0A811XRR4_NYCPR</name>